<comment type="caution">
    <text evidence="2">The sequence shown here is derived from an EMBL/GenBank/DDBJ whole genome shotgun (WGS) entry which is preliminary data.</text>
</comment>
<dbReference type="AlphaFoldDB" id="A0A9D4D1U0"/>
<dbReference type="CDD" id="cd01650">
    <property type="entry name" value="RT_nLTR_like"/>
    <property type="match status" value="1"/>
</dbReference>
<dbReference type="PANTHER" id="PTHR31635">
    <property type="entry name" value="REVERSE TRANSCRIPTASE DOMAIN-CONTAINING PROTEIN-RELATED"/>
    <property type="match status" value="1"/>
</dbReference>
<accession>A0A9D4D1U0</accession>
<protein>
    <recommendedName>
        <fullName evidence="1">Reverse transcriptase domain-containing protein</fullName>
    </recommendedName>
</protein>
<proteinExistence type="predicted"/>
<gene>
    <name evidence="2" type="ORF">DPMN_044189</name>
</gene>
<dbReference type="PANTHER" id="PTHR31635:SF196">
    <property type="entry name" value="REVERSE TRANSCRIPTASE DOMAIN-CONTAINING PROTEIN-RELATED"/>
    <property type="match status" value="1"/>
</dbReference>
<reference evidence="2" key="1">
    <citation type="journal article" date="2019" name="bioRxiv">
        <title>The Genome of the Zebra Mussel, Dreissena polymorpha: A Resource for Invasive Species Research.</title>
        <authorList>
            <person name="McCartney M.A."/>
            <person name="Auch B."/>
            <person name="Kono T."/>
            <person name="Mallez S."/>
            <person name="Zhang Y."/>
            <person name="Obille A."/>
            <person name="Becker A."/>
            <person name="Abrahante J.E."/>
            <person name="Garbe J."/>
            <person name="Badalamenti J.P."/>
            <person name="Herman A."/>
            <person name="Mangelson H."/>
            <person name="Liachko I."/>
            <person name="Sullivan S."/>
            <person name="Sone E.D."/>
            <person name="Koren S."/>
            <person name="Silverstein K.A.T."/>
            <person name="Beckman K.B."/>
            <person name="Gohl D.M."/>
        </authorList>
    </citation>
    <scope>NUCLEOTIDE SEQUENCE</scope>
    <source>
        <strain evidence="2">Duluth1</strain>
        <tissue evidence="2">Whole animal</tissue>
    </source>
</reference>
<feature type="domain" description="Reverse transcriptase" evidence="1">
    <location>
        <begin position="143"/>
        <end position="363"/>
    </location>
</feature>
<evidence type="ECO:0000259" key="1">
    <source>
        <dbReference type="Pfam" id="PF00078"/>
    </source>
</evidence>
<reference evidence="2" key="2">
    <citation type="submission" date="2020-11" db="EMBL/GenBank/DDBJ databases">
        <authorList>
            <person name="McCartney M.A."/>
            <person name="Auch B."/>
            <person name="Kono T."/>
            <person name="Mallez S."/>
            <person name="Becker A."/>
            <person name="Gohl D.M."/>
            <person name="Silverstein K.A.T."/>
            <person name="Koren S."/>
            <person name="Bechman K.B."/>
            <person name="Herman A."/>
            <person name="Abrahante J.E."/>
            <person name="Garbe J."/>
        </authorList>
    </citation>
    <scope>NUCLEOTIDE SEQUENCE</scope>
    <source>
        <strain evidence="2">Duluth1</strain>
        <tissue evidence="2">Whole animal</tissue>
    </source>
</reference>
<organism evidence="2 3">
    <name type="scientific">Dreissena polymorpha</name>
    <name type="common">Zebra mussel</name>
    <name type="synonym">Mytilus polymorpha</name>
    <dbReference type="NCBI Taxonomy" id="45954"/>
    <lineage>
        <taxon>Eukaryota</taxon>
        <taxon>Metazoa</taxon>
        <taxon>Spiralia</taxon>
        <taxon>Lophotrochozoa</taxon>
        <taxon>Mollusca</taxon>
        <taxon>Bivalvia</taxon>
        <taxon>Autobranchia</taxon>
        <taxon>Heteroconchia</taxon>
        <taxon>Euheterodonta</taxon>
        <taxon>Imparidentia</taxon>
        <taxon>Neoheterodontei</taxon>
        <taxon>Myida</taxon>
        <taxon>Dreissenoidea</taxon>
        <taxon>Dreissenidae</taxon>
        <taxon>Dreissena</taxon>
    </lineage>
</organism>
<keyword evidence="3" id="KW-1185">Reference proteome</keyword>
<name>A0A9D4D1U0_DREPO</name>
<dbReference type="Pfam" id="PF00078">
    <property type="entry name" value="RVT_1"/>
    <property type="match status" value="1"/>
</dbReference>
<dbReference type="Proteomes" id="UP000828390">
    <property type="component" value="Unassembled WGS sequence"/>
</dbReference>
<evidence type="ECO:0000313" key="2">
    <source>
        <dbReference type="EMBL" id="KAH3737596.1"/>
    </source>
</evidence>
<evidence type="ECO:0000313" key="3">
    <source>
        <dbReference type="Proteomes" id="UP000828390"/>
    </source>
</evidence>
<dbReference type="InterPro" id="IPR000477">
    <property type="entry name" value="RT_dom"/>
</dbReference>
<dbReference type="EMBL" id="JAIWYP010000011">
    <property type="protein sequence ID" value="KAH3737596.1"/>
    <property type="molecule type" value="Genomic_DNA"/>
</dbReference>
<sequence>MKKNTKYFANIEKRRSEQKTVHKLVVNGKDITNRTQILEEQRLFFETLYKRKNVENNTLFKNTHHALNQEEKQLCDGLLNEYECGLALKEMQNNKSPGSDGITIEFYKIFWNDIKTHLINSLNYSFNNENLTTLQKQGIISLIPKPGKNLESLSNWRPISLLNNDYKIATKSIANRIKKILPSIISKSQSGFIKGRYIGENVRLIQECINYFNNSNNPGLIFFADFEKAFDSLDHSFMFSCLENMNFGERCPLSSSLFIICIEYLSHHIQSNKHIKGISLEPDEEIKQFLFADDATYFLNDNYDSFHNLIESLTLYGMTSGLKLNKSKCTVLRVGKLKQSNVQYNKEMKFNWTSDEATTLGITFTNNEKDTVLKNILPKLQNFKNCLKSWHHQNGGIQLTNIDSFLNAIKCSWVKRYLDSTNTSKWKLFYQKILKKYGDSLLFECNISNTILHEIANENIFLSDVLSAWSDVTHNLETQTSSKTIIWNNKDITSNNKTFFYKDWFERSIKYVDQLYDYRIKDFYSFDNICYIYGIPSNNFLKYYTLIKSIPIHIKSEINTNNTPCTQTTFVENILGRKNKTNKIFYTLQIKNPTENSKIKNKWQVLFG</sequence>